<dbReference type="CDD" id="cd07108">
    <property type="entry name" value="ALDH_MGR_2402"/>
    <property type="match status" value="1"/>
</dbReference>
<dbReference type="EMBL" id="CP067420">
    <property type="protein sequence ID" value="QQP92492.1"/>
    <property type="molecule type" value="Genomic_DNA"/>
</dbReference>
<gene>
    <name evidence="6" type="ORF">IGS68_17490</name>
</gene>
<reference evidence="6" key="1">
    <citation type="submission" date="2021-02" db="EMBL/GenBank/DDBJ databases">
        <title>Skermanella TT6 skin isolate.</title>
        <authorList>
            <person name="Lee K."/>
            <person name="Ganzorig M."/>
        </authorList>
    </citation>
    <scope>NUCLEOTIDE SEQUENCE</scope>
    <source>
        <strain evidence="6">TT6</strain>
    </source>
</reference>
<proteinExistence type="inferred from homology"/>
<comment type="similarity">
    <text evidence="3">Belongs to the aldehyde dehydrogenase family.</text>
</comment>
<evidence type="ECO:0000313" key="7">
    <source>
        <dbReference type="Proteomes" id="UP000595197"/>
    </source>
</evidence>
<feature type="active site" evidence="2">
    <location>
        <position position="304"/>
    </location>
</feature>
<organism evidence="6 7">
    <name type="scientific">Skermanella cutis</name>
    <dbReference type="NCBI Taxonomy" id="2775420"/>
    <lineage>
        <taxon>Bacteria</taxon>
        <taxon>Pseudomonadati</taxon>
        <taxon>Pseudomonadota</taxon>
        <taxon>Alphaproteobacteria</taxon>
        <taxon>Rhodospirillales</taxon>
        <taxon>Azospirillaceae</taxon>
        <taxon>Skermanella</taxon>
    </lineage>
</organism>
<keyword evidence="1 3" id="KW-0560">Oxidoreductase</keyword>
<name>A0ABX7BJ41_9PROT</name>
<dbReference type="InterPro" id="IPR016161">
    <property type="entry name" value="Ald_DH/histidinol_DH"/>
</dbReference>
<dbReference type="PANTHER" id="PTHR11699">
    <property type="entry name" value="ALDEHYDE DEHYDROGENASE-RELATED"/>
    <property type="match status" value="1"/>
</dbReference>
<feature type="region of interest" description="Disordered" evidence="4">
    <location>
        <begin position="1"/>
        <end position="39"/>
    </location>
</feature>
<evidence type="ECO:0000256" key="1">
    <source>
        <dbReference type="ARBA" id="ARBA00023002"/>
    </source>
</evidence>
<protein>
    <submittedName>
        <fullName evidence="6">Aldehyde dehydrogenase family protein</fullName>
    </submittedName>
</protein>
<accession>A0ABX7BJ41</accession>
<evidence type="ECO:0000256" key="3">
    <source>
        <dbReference type="RuleBase" id="RU003345"/>
    </source>
</evidence>
<dbReference type="InterPro" id="IPR016160">
    <property type="entry name" value="Ald_DH_CS_CYS"/>
</dbReference>
<evidence type="ECO:0000313" key="6">
    <source>
        <dbReference type="EMBL" id="QQP92492.1"/>
    </source>
</evidence>
<keyword evidence="7" id="KW-1185">Reference proteome</keyword>
<dbReference type="Gene3D" id="3.40.605.10">
    <property type="entry name" value="Aldehyde Dehydrogenase, Chain A, domain 1"/>
    <property type="match status" value="1"/>
</dbReference>
<dbReference type="InterPro" id="IPR016163">
    <property type="entry name" value="Ald_DH_C"/>
</dbReference>
<dbReference type="InterPro" id="IPR015590">
    <property type="entry name" value="Aldehyde_DH_dom"/>
</dbReference>
<evidence type="ECO:0000256" key="2">
    <source>
        <dbReference type="PROSITE-ProRule" id="PRU10007"/>
    </source>
</evidence>
<evidence type="ECO:0000256" key="4">
    <source>
        <dbReference type="SAM" id="MobiDB-lite"/>
    </source>
</evidence>
<dbReference type="PROSITE" id="PS00070">
    <property type="entry name" value="ALDEHYDE_DEHYDR_CYS"/>
    <property type="match status" value="1"/>
</dbReference>
<dbReference type="InterPro" id="IPR016162">
    <property type="entry name" value="Ald_DH_N"/>
</dbReference>
<evidence type="ECO:0000259" key="5">
    <source>
        <dbReference type="Pfam" id="PF00171"/>
    </source>
</evidence>
<dbReference type="SUPFAM" id="SSF53720">
    <property type="entry name" value="ALDH-like"/>
    <property type="match status" value="1"/>
</dbReference>
<feature type="compositionally biased region" description="Basic and acidic residues" evidence="4">
    <location>
        <begin position="1"/>
        <end position="12"/>
    </location>
</feature>
<dbReference type="InterPro" id="IPR029510">
    <property type="entry name" value="Ald_DH_CS_GLU"/>
</dbReference>
<dbReference type="Gene3D" id="3.40.309.10">
    <property type="entry name" value="Aldehyde Dehydrogenase, Chain A, domain 2"/>
    <property type="match status" value="1"/>
</dbReference>
<dbReference type="PROSITE" id="PS00687">
    <property type="entry name" value="ALDEHYDE_DEHYDR_GLU"/>
    <property type="match status" value="1"/>
</dbReference>
<dbReference type="Proteomes" id="UP000595197">
    <property type="component" value="Chromosome"/>
</dbReference>
<dbReference type="Pfam" id="PF00171">
    <property type="entry name" value="Aldedh"/>
    <property type="match status" value="1"/>
</dbReference>
<sequence>MLQCSRSREPRRVLQRRHAAGRSPPLGEGAARPRKSGGSIVAPQTLTLTLDPHALARELSGKLLIDGELVPARSGRTFAVVNPATGATIADAAEGEAIDVDVAVQSAHAAQKPWSKLTARERGRLVTECGRRLTEHAEELARLVALETGKALRTESRVESGVLADAFVFYGGLGSELKGESVPFNPKMLTVTQRDPIGVIGAIIPWNVPMMLMALKIAPALVAGNTVVVKSAEEAPLAVLRTCQIMNTILPKGVFNILSGQGPECGGPLVAHPKVGKVTFTGSVETGRIIYRAAAEKLIPVTLELGGKSPMIVMGDADLDKAIDGAVAGMRFTRQGQSCTAASRIFVHDSVHDEFVGRLKARVDAMKMGDPLDEATDIGTIVSPQQFEKVNSYIELGTATPGATAHACSAMPDDPKLAKGLFVRPVIFTGLGNDSRLAREEIFGPVTCIIRFTDYDSAIEQANDSEYGLAATIWTRDLRTALDATQRLEAGFVQVNQNLVVQPGLSYGGVKHSGLGKEASLEAMLEHFTHKKTIILNMV</sequence>
<feature type="domain" description="Aldehyde dehydrogenase" evidence="5">
    <location>
        <begin position="72"/>
        <end position="534"/>
    </location>
</feature>